<dbReference type="EMBL" id="CACVKT020001120">
    <property type="protein sequence ID" value="CAC5365394.1"/>
    <property type="molecule type" value="Genomic_DNA"/>
</dbReference>
<evidence type="ECO:0000259" key="1">
    <source>
        <dbReference type="Pfam" id="PF20231"/>
    </source>
</evidence>
<evidence type="ECO:0000313" key="3">
    <source>
        <dbReference type="Proteomes" id="UP000507470"/>
    </source>
</evidence>
<evidence type="ECO:0000313" key="2">
    <source>
        <dbReference type="EMBL" id="CAC5365394.1"/>
    </source>
</evidence>
<protein>
    <recommendedName>
        <fullName evidence="1">DUF6589 domain-containing protein</fullName>
    </recommendedName>
</protein>
<feature type="domain" description="DUF6589" evidence="1">
    <location>
        <begin position="7"/>
        <end position="120"/>
    </location>
</feature>
<reference evidence="2 3" key="1">
    <citation type="submission" date="2020-06" db="EMBL/GenBank/DDBJ databases">
        <authorList>
            <person name="Li R."/>
            <person name="Bekaert M."/>
        </authorList>
    </citation>
    <scope>NUCLEOTIDE SEQUENCE [LARGE SCALE GENOMIC DNA]</scope>
    <source>
        <strain evidence="3">wild</strain>
    </source>
</reference>
<organism evidence="2 3">
    <name type="scientific">Mytilus coruscus</name>
    <name type="common">Sea mussel</name>
    <dbReference type="NCBI Taxonomy" id="42192"/>
    <lineage>
        <taxon>Eukaryota</taxon>
        <taxon>Metazoa</taxon>
        <taxon>Spiralia</taxon>
        <taxon>Lophotrochozoa</taxon>
        <taxon>Mollusca</taxon>
        <taxon>Bivalvia</taxon>
        <taxon>Autobranchia</taxon>
        <taxon>Pteriomorphia</taxon>
        <taxon>Mytilida</taxon>
        <taxon>Mytiloidea</taxon>
        <taxon>Mytilidae</taxon>
        <taxon>Mytilinae</taxon>
        <taxon>Mytilus</taxon>
    </lineage>
</organism>
<proteinExistence type="predicted"/>
<dbReference type="Proteomes" id="UP000507470">
    <property type="component" value="Unassembled WGS sequence"/>
</dbReference>
<dbReference type="InterPro" id="IPR046496">
    <property type="entry name" value="DUF6589"/>
</dbReference>
<dbReference type="Pfam" id="PF20231">
    <property type="entry name" value="DUF6589"/>
    <property type="match status" value="1"/>
</dbReference>
<accession>A0A6J8AC77</accession>
<gene>
    <name evidence="2" type="ORF">MCOR_6089</name>
</gene>
<dbReference type="OrthoDB" id="6150904at2759"/>
<name>A0A6J8AC77_MYTCO</name>
<keyword evidence="3" id="KW-1185">Reference proteome</keyword>
<sequence>MDWCREDAAKENDGDRLVRMWRFDMLRFSYTNHTKYRLLAFKLQAQLLATLPPKMAHELKYNRTVNIHGGPGGNIPCDLALEFMNMRAKDGLTGLRGNLTSTAIQRCGRNLQGCNYLIDGYTKGLQQFFGKPANSKPSIQRDISKLVDSLKDEKLFDRIPGRSHRSFMTMEYDPNSKLNGKDFFSWLTGKKEECACQQRNRSYRL</sequence>
<dbReference type="AlphaFoldDB" id="A0A6J8AC77"/>